<gene>
    <name evidence="2" type="primary">ORF104076</name>
</gene>
<evidence type="ECO:0000256" key="1">
    <source>
        <dbReference type="SAM" id="MobiDB-lite"/>
    </source>
</evidence>
<feature type="non-terminal residue" evidence="2">
    <location>
        <position position="1"/>
    </location>
</feature>
<accession>A0A0B7ABH9</accession>
<dbReference type="AlphaFoldDB" id="A0A0B7ABH9"/>
<protein>
    <submittedName>
        <fullName evidence="2">Uncharacterized protein</fullName>
    </submittedName>
</protein>
<reference evidence="2" key="1">
    <citation type="submission" date="2014-12" db="EMBL/GenBank/DDBJ databases">
        <title>Insight into the proteome of Arion vulgaris.</title>
        <authorList>
            <person name="Aradska J."/>
            <person name="Bulat T."/>
            <person name="Smidak R."/>
            <person name="Sarate P."/>
            <person name="Gangsoo J."/>
            <person name="Sialana F."/>
            <person name="Bilban M."/>
            <person name="Lubec G."/>
        </authorList>
    </citation>
    <scope>NUCLEOTIDE SEQUENCE</scope>
    <source>
        <tissue evidence="2">Skin</tissue>
    </source>
</reference>
<feature type="region of interest" description="Disordered" evidence="1">
    <location>
        <begin position="36"/>
        <end position="55"/>
    </location>
</feature>
<sequence>SGQWNTKSGQNGNFFILEMSTVREYLEATPQVDRTIEDDSEQWNTTSGHRQHTRI</sequence>
<proteinExistence type="predicted"/>
<name>A0A0B7ABH9_9EUPU</name>
<evidence type="ECO:0000313" key="2">
    <source>
        <dbReference type="EMBL" id="CEK77325.1"/>
    </source>
</evidence>
<organism evidence="2">
    <name type="scientific">Arion vulgaris</name>
    <dbReference type="NCBI Taxonomy" id="1028688"/>
    <lineage>
        <taxon>Eukaryota</taxon>
        <taxon>Metazoa</taxon>
        <taxon>Spiralia</taxon>
        <taxon>Lophotrochozoa</taxon>
        <taxon>Mollusca</taxon>
        <taxon>Gastropoda</taxon>
        <taxon>Heterobranchia</taxon>
        <taxon>Euthyneura</taxon>
        <taxon>Panpulmonata</taxon>
        <taxon>Eupulmonata</taxon>
        <taxon>Stylommatophora</taxon>
        <taxon>Helicina</taxon>
        <taxon>Arionoidea</taxon>
        <taxon>Arionidae</taxon>
        <taxon>Arion</taxon>
    </lineage>
</organism>
<dbReference type="EMBL" id="HACG01030460">
    <property type="protein sequence ID" value="CEK77325.1"/>
    <property type="molecule type" value="Transcribed_RNA"/>
</dbReference>